<dbReference type="EMBL" id="CU459003">
    <property type="protein sequence ID" value="CAM74285.1"/>
    <property type="molecule type" value="Genomic_DNA"/>
</dbReference>
<dbReference type="PROSITE" id="PS51274">
    <property type="entry name" value="GATASE_COBBQ"/>
    <property type="match status" value="1"/>
</dbReference>
<reference evidence="3" key="1">
    <citation type="journal article" date="2007" name="J. Bacteriol.">
        <title>Comparative genome analysis of four magnetotactic bacteria reveals a complex set of group-specific genes implicated in magnetosome biomineralization and function.</title>
        <authorList>
            <person name="Richter M."/>
            <person name="Kube M."/>
            <person name="Bazylinski D.A."/>
            <person name="Lombardot T."/>
            <person name="Gloeckner F.O."/>
            <person name="Reinhardt R."/>
            <person name="Schueler D."/>
        </authorList>
    </citation>
    <scope>NUCLEOTIDE SEQUENCE</scope>
    <source>
        <strain evidence="3">MSR-1</strain>
    </source>
</reference>
<dbReference type="GO" id="GO:0042242">
    <property type="term" value="F:cobyrinic acid a,c-diamide synthase activity"/>
    <property type="evidence" value="ECO:0007669"/>
    <property type="project" value="InterPro"/>
</dbReference>
<dbReference type="PANTHER" id="PTHR43873">
    <property type="entry name" value="COBYRINATE A,C-DIAMIDE SYNTHASE"/>
    <property type="match status" value="1"/>
</dbReference>
<protein>
    <submittedName>
        <fullName evidence="3">Cobyrinic acid a,c-diamide synthase CbiA</fullName>
    </submittedName>
</protein>
<feature type="domain" description="CobB/CobQ-like glutamine amidotransferase" evidence="2">
    <location>
        <begin position="1"/>
        <end position="85"/>
    </location>
</feature>
<name>A4TUH8_9PROT</name>
<dbReference type="InterPro" id="IPR004484">
    <property type="entry name" value="CbiA/CobB_synth"/>
</dbReference>
<evidence type="ECO:0000256" key="1">
    <source>
        <dbReference type="ARBA" id="ARBA00022962"/>
    </source>
</evidence>
<dbReference type="InterPro" id="IPR011698">
    <property type="entry name" value="GATase_3"/>
</dbReference>
<dbReference type="Pfam" id="PF07685">
    <property type="entry name" value="GATase_3"/>
    <property type="match status" value="1"/>
</dbReference>
<sequence length="89" mass="9305">MAGLLPLATSLAKRRLHLGYRRASLRTDTPLGKAGTGFRGHEFHFATIVSENGPALFDAADAAGNDLGACGLRAGSVCASFLHLIDSDH</sequence>
<gene>
    <name evidence="3" type="ORF">MGR_0211</name>
</gene>
<dbReference type="PANTHER" id="PTHR43873:SF1">
    <property type="entry name" value="COBYRINATE A,C-DIAMIDE SYNTHASE"/>
    <property type="match status" value="1"/>
</dbReference>
<organism evidence="3">
    <name type="scientific">Magnetospirillum gryphiswaldense</name>
    <dbReference type="NCBI Taxonomy" id="55518"/>
    <lineage>
        <taxon>Bacteria</taxon>
        <taxon>Pseudomonadati</taxon>
        <taxon>Pseudomonadota</taxon>
        <taxon>Alphaproteobacteria</taxon>
        <taxon>Rhodospirillales</taxon>
        <taxon>Rhodospirillaceae</taxon>
        <taxon>Magnetospirillum</taxon>
    </lineage>
</organism>
<keyword evidence="1" id="KW-0315">Glutamine amidotransferase</keyword>
<dbReference type="AlphaFoldDB" id="A4TUH8"/>
<accession>A4TUH8</accession>
<proteinExistence type="predicted"/>
<evidence type="ECO:0000313" key="3">
    <source>
        <dbReference type="EMBL" id="CAM74285.1"/>
    </source>
</evidence>
<evidence type="ECO:0000259" key="2">
    <source>
        <dbReference type="Pfam" id="PF07685"/>
    </source>
</evidence>